<dbReference type="EnsemblMetazoa" id="CapteT99184">
    <property type="protein sequence ID" value="CapteP99184"/>
    <property type="gene ID" value="CapteG99184"/>
</dbReference>
<evidence type="ECO:0000313" key="9">
    <source>
        <dbReference type="EnsemblMetazoa" id="CapteP99184"/>
    </source>
</evidence>
<accession>R7V5S2</accession>
<keyword evidence="3 7" id="KW-0479">Metal-binding</keyword>
<dbReference type="EMBL" id="KB294685">
    <property type="protein sequence ID" value="ELU14193.1"/>
    <property type="molecule type" value="Genomic_DNA"/>
</dbReference>
<evidence type="ECO:0000256" key="4">
    <source>
        <dbReference type="ARBA" id="ARBA00023002"/>
    </source>
</evidence>
<comment type="similarity">
    <text evidence="1 7">Belongs to the cytochrome P450 family.</text>
</comment>
<dbReference type="Pfam" id="PF00067">
    <property type="entry name" value="p450"/>
    <property type="match status" value="1"/>
</dbReference>
<dbReference type="InterPro" id="IPR050705">
    <property type="entry name" value="Cytochrome_P450_3A"/>
</dbReference>
<evidence type="ECO:0008006" key="11">
    <source>
        <dbReference type="Google" id="ProtNLM"/>
    </source>
</evidence>
<name>R7V5S2_CAPTE</name>
<proteinExistence type="inferred from homology"/>
<dbReference type="PROSITE" id="PS00086">
    <property type="entry name" value="CYTOCHROME_P450"/>
    <property type="match status" value="1"/>
</dbReference>
<reference evidence="8 10" key="2">
    <citation type="journal article" date="2013" name="Nature">
        <title>Insights into bilaterian evolution from three spiralian genomes.</title>
        <authorList>
            <person name="Simakov O."/>
            <person name="Marletaz F."/>
            <person name="Cho S.J."/>
            <person name="Edsinger-Gonzales E."/>
            <person name="Havlak P."/>
            <person name="Hellsten U."/>
            <person name="Kuo D.H."/>
            <person name="Larsson T."/>
            <person name="Lv J."/>
            <person name="Arendt D."/>
            <person name="Savage R."/>
            <person name="Osoegawa K."/>
            <person name="de Jong P."/>
            <person name="Grimwood J."/>
            <person name="Chapman J.A."/>
            <person name="Shapiro H."/>
            <person name="Aerts A."/>
            <person name="Otillar R.P."/>
            <person name="Terry A.Y."/>
            <person name="Boore J.L."/>
            <person name="Grigoriev I.V."/>
            <person name="Lindberg D.R."/>
            <person name="Seaver E.C."/>
            <person name="Weisblat D.A."/>
            <person name="Putnam N.H."/>
            <person name="Rokhsar D.S."/>
        </authorList>
    </citation>
    <scope>NUCLEOTIDE SEQUENCE</scope>
    <source>
        <strain evidence="8 10">I ESC-2004</strain>
    </source>
</reference>
<dbReference type="PANTHER" id="PTHR24302">
    <property type="entry name" value="CYTOCHROME P450 FAMILY 3"/>
    <property type="match status" value="1"/>
</dbReference>
<dbReference type="STRING" id="283909.R7V5S2"/>
<keyword evidence="2 7" id="KW-0349">Heme</keyword>
<dbReference type="EMBL" id="AMQN01018652">
    <property type="status" value="NOT_ANNOTATED_CDS"/>
    <property type="molecule type" value="Genomic_DNA"/>
</dbReference>
<evidence type="ECO:0000256" key="1">
    <source>
        <dbReference type="ARBA" id="ARBA00010617"/>
    </source>
</evidence>
<sequence length="81" mass="9153">RFTAERRAELHPLAWLPFGAGPRNCIGLRFALLQAKIVLAKLIKKFRIVPCQQTKVPIEFEETTVISPKGGVTVELQLREL</sequence>
<evidence type="ECO:0000256" key="6">
    <source>
        <dbReference type="ARBA" id="ARBA00043906"/>
    </source>
</evidence>
<keyword evidence="4 7" id="KW-0560">Oxidoreductase</keyword>
<keyword evidence="10" id="KW-1185">Reference proteome</keyword>
<evidence type="ECO:0000256" key="7">
    <source>
        <dbReference type="RuleBase" id="RU000461"/>
    </source>
</evidence>
<dbReference type="OMA" id="FISPRDI"/>
<keyword evidence="7" id="KW-0503">Monooxygenase</keyword>
<evidence type="ECO:0000313" key="10">
    <source>
        <dbReference type="Proteomes" id="UP000014760"/>
    </source>
</evidence>
<evidence type="ECO:0000256" key="3">
    <source>
        <dbReference type="ARBA" id="ARBA00022723"/>
    </source>
</evidence>
<protein>
    <recommendedName>
        <fullName evidence="11">Cytochrome P450</fullName>
    </recommendedName>
</protein>
<dbReference type="InterPro" id="IPR036396">
    <property type="entry name" value="Cyt_P450_sf"/>
</dbReference>
<dbReference type="SUPFAM" id="SSF48264">
    <property type="entry name" value="Cytochrome P450"/>
    <property type="match status" value="1"/>
</dbReference>
<dbReference type="InterPro" id="IPR001128">
    <property type="entry name" value="Cyt_P450"/>
</dbReference>
<dbReference type="HOGENOM" id="CLU_001570_5_7_1"/>
<dbReference type="Proteomes" id="UP000014760">
    <property type="component" value="Unassembled WGS sequence"/>
</dbReference>
<reference evidence="9" key="3">
    <citation type="submission" date="2015-06" db="UniProtKB">
        <authorList>
            <consortium name="EnsemblMetazoa"/>
        </authorList>
    </citation>
    <scope>IDENTIFICATION</scope>
</reference>
<reference evidence="10" key="1">
    <citation type="submission" date="2012-12" db="EMBL/GenBank/DDBJ databases">
        <authorList>
            <person name="Hellsten U."/>
            <person name="Grimwood J."/>
            <person name="Chapman J.A."/>
            <person name="Shapiro H."/>
            <person name="Aerts A."/>
            <person name="Otillar R.P."/>
            <person name="Terry A.Y."/>
            <person name="Boore J.L."/>
            <person name="Simakov O."/>
            <person name="Marletaz F."/>
            <person name="Cho S.-J."/>
            <person name="Edsinger-Gonzales E."/>
            <person name="Havlak P."/>
            <person name="Kuo D.-H."/>
            <person name="Larsson T."/>
            <person name="Lv J."/>
            <person name="Arendt D."/>
            <person name="Savage R."/>
            <person name="Osoegawa K."/>
            <person name="de Jong P."/>
            <person name="Lindberg D.R."/>
            <person name="Seaver E.C."/>
            <person name="Weisblat D.A."/>
            <person name="Putnam N.H."/>
            <person name="Grigoriev I.V."/>
            <person name="Rokhsar D.S."/>
        </authorList>
    </citation>
    <scope>NUCLEOTIDE SEQUENCE</scope>
    <source>
        <strain evidence="10">I ESC-2004</strain>
    </source>
</reference>
<evidence type="ECO:0000256" key="5">
    <source>
        <dbReference type="ARBA" id="ARBA00023004"/>
    </source>
</evidence>
<dbReference type="GO" id="GO:0020037">
    <property type="term" value="F:heme binding"/>
    <property type="evidence" value="ECO:0007669"/>
    <property type="project" value="InterPro"/>
</dbReference>
<evidence type="ECO:0000313" key="8">
    <source>
        <dbReference type="EMBL" id="ELU14193.1"/>
    </source>
</evidence>
<dbReference type="OrthoDB" id="6093983at2759"/>
<dbReference type="InterPro" id="IPR017972">
    <property type="entry name" value="Cyt_P450_CS"/>
</dbReference>
<organism evidence="8">
    <name type="scientific">Capitella teleta</name>
    <name type="common">Polychaete worm</name>
    <dbReference type="NCBI Taxonomy" id="283909"/>
    <lineage>
        <taxon>Eukaryota</taxon>
        <taxon>Metazoa</taxon>
        <taxon>Spiralia</taxon>
        <taxon>Lophotrochozoa</taxon>
        <taxon>Annelida</taxon>
        <taxon>Polychaeta</taxon>
        <taxon>Sedentaria</taxon>
        <taxon>Scolecida</taxon>
        <taxon>Capitellidae</taxon>
        <taxon>Capitella</taxon>
    </lineage>
</organism>
<dbReference type="Gene3D" id="1.10.630.10">
    <property type="entry name" value="Cytochrome P450"/>
    <property type="match status" value="1"/>
</dbReference>
<keyword evidence="5 7" id="KW-0408">Iron</keyword>
<dbReference type="PANTHER" id="PTHR24302:SF15">
    <property type="entry name" value="FATTY-ACID PEROXYGENASE"/>
    <property type="match status" value="1"/>
</dbReference>
<feature type="non-terminal residue" evidence="8">
    <location>
        <position position="1"/>
    </location>
</feature>
<dbReference type="AlphaFoldDB" id="R7V5S2"/>
<dbReference type="GO" id="GO:0005506">
    <property type="term" value="F:iron ion binding"/>
    <property type="evidence" value="ECO:0007669"/>
    <property type="project" value="InterPro"/>
</dbReference>
<comment type="function">
    <text evidence="6">Cytochromes P450 are a group of heme-thiolate monooxygenases. They oxidize a variety of structurally unrelated compounds, including steroids, fatty acids, and xenobiotics.</text>
</comment>
<dbReference type="GO" id="GO:0016705">
    <property type="term" value="F:oxidoreductase activity, acting on paired donors, with incorporation or reduction of molecular oxygen"/>
    <property type="evidence" value="ECO:0007669"/>
    <property type="project" value="InterPro"/>
</dbReference>
<gene>
    <name evidence="8" type="ORF">CAPTEDRAFT_99184</name>
</gene>
<evidence type="ECO:0000256" key="2">
    <source>
        <dbReference type="ARBA" id="ARBA00022617"/>
    </source>
</evidence>
<dbReference type="GO" id="GO:0008395">
    <property type="term" value="F:steroid hydroxylase activity"/>
    <property type="evidence" value="ECO:0007669"/>
    <property type="project" value="TreeGrafter"/>
</dbReference>